<comment type="caution">
    <text evidence="2">Lacks conserved residue(s) required for the propagation of feature annotation.</text>
</comment>
<evidence type="ECO:0000313" key="5">
    <source>
        <dbReference type="EMBL" id="MBE1534055.1"/>
    </source>
</evidence>
<dbReference type="Proteomes" id="UP000627838">
    <property type="component" value="Unassembled WGS sequence"/>
</dbReference>
<comment type="caution">
    <text evidence="5">The sequence shown here is derived from an EMBL/GenBank/DDBJ whole genome shotgun (WGS) entry which is preliminary data.</text>
</comment>
<proteinExistence type="predicted"/>
<gene>
    <name evidence="5" type="ORF">H4W34_003888</name>
</gene>
<dbReference type="InterPro" id="IPR016035">
    <property type="entry name" value="Acyl_Trfase/lysoPLipase"/>
</dbReference>
<accession>A0ABR9JU15</accession>
<protein>
    <submittedName>
        <fullName evidence="5">Acylesterase/phospholipase RssA</fullName>
    </submittedName>
</protein>
<sequence length="196" mass="19603">MNETTNGTSPAWALVLGSGGPVGTAWLLGLVSGLRRHGLDPAAADLIVGTSAGAIAGAMIAAGRAPDAWADLPPRPAEPGTRTDGSGLASTMGRVFAVLGDPGLDPGEARRRVGRIALDADALAGEVHRERMRDLVGTDEWPRGRPLVTGVDVSSGEPIVWDGSGGEPLTAAVAASSAAPAYAAHAVPVEGRPPGA</sequence>
<dbReference type="RefSeq" id="WP_192760495.1">
    <property type="nucleotide sequence ID" value="NZ_JADBDZ010000001.1"/>
</dbReference>
<keyword evidence="6" id="KW-1185">Reference proteome</keyword>
<organism evidence="5 6">
    <name type="scientific">Actinomadura algeriensis</name>
    <dbReference type="NCBI Taxonomy" id="1679523"/>
    <lineage>
        <taxon>Bacteria</taxon>
        <taxon>Bacillati</taxon>
        <taxon>Actinomycetota</taxon>
        <taxon>Actinomycetes</taxon>
        <taxon>Streptosporangiales</taxon>
        <taxon>Thermomonosporaceae</taxon>
        <taxon>Actinomadura</taxon>
    </lineage>
</organism>
<dbReference type="InterPro" id="IPR002641">
    <property type="entry name" value="PNPLA_dom"/>
</dbReference>
<evidence type="ECO:0000256" key="2">
    <source>
        <dbReference type="PROSITE-ProRule" id="PRU01161"/>
    </source>
</evidence>
<dbReference type="EMBL" id="JADBDZ010000001">
    <property type="protein sequence ID" value="MBE1534055.1"/>
    <property type="molecule type" value="Genomic_DNA"/>
</dbReference>
<feature type="short sequence motif" description="GXSXG" evidence="2">
    <location>
        <begin position="49"/>
        <end position="53"/>
    </location>
</feature>
<evidence type="ECO:0000259" key="4">
    <source>
        <dbReference type="PROSITE" id="PS51635"/>
    </source>
</evidence>
<dbReference type="Pfam" id="PF01734">
    <property type="entry name" value="Patatin"/>
    <property type="match status" value="1"/>
</dbReference>
<feature type="transmembrane region" description="Helical" evidence="3">
    <location>
        <begin position="12"/>
        <end position="31"/>
    </location>
</feature>
<feature type="domain" description="PNPLA" evidence="4">
    <location>
        <begin position="15"/>
        <end position="196"/>
    </location>
</feature>
<keyword evidence="3" id="KW-0812">Transmembrane</keyword>
<evidence type="ECO:0000313" key="6">
    <source>
        <dbReference type="Proteomes" id="UP000627838"/>
    </source>
</evidence>
<keyword evidence="3" id="KW-1133">Transmembrane helix</keyword>
<dbReference type="SUPFAM" id="SSF52151">
    <property type="entry name" value="FabD/lysophospholipase-like"/>
    <property type="match status" value="1"/>
</dbReference>
<evidence type="ECO:0000256" key="3">
    <source>
        <dbReference type="SAM" id="Phobius"/>
    </source>
</evidence>
<keyword evidence="3" id="KW-0472">Membrane</keyword>
<name>A0ABR9JU15_9ACTN</name>
<keyword evidence="1" id="KW-0443">Lipid metabolism</keyword>
<reference evidence="5 6" key="1">
    <citation type="submission" date="2020-10" db="EMBL/GenBank/DDBJ databases">
        <title>Sequencing the genomes of 1000 actinobacteria strains.</title>
        <authorList>
            <person name="Klenk H.-P."/>
        </authorList>
    </citation>
    <scope>NUCLEOTIDE SEQUENCE [LARGE SCALE GENOMIC DNA]</scope>
    <source>
        <strain evidence="5 6">DSM 46744</strain>
    </source>
</reference>
<evidence type="ECO:0000256" key="1">
    <source>
        <dbReference type="ARBA" id="ARBA00023098"/>
    </source>
</evidence>
<dbReference type="Gene3D" id="3.40.1090.10">
    <property type="entry name" value="Cytosolic phospholipase A2 catalytic domain"/>
    <property type="match status" value="1"/>
</dbReference>
<dbReference type="PROSITE" id="PS51635">
    <property type="entry name" value="PNPLA"/>
    <property type="match status" value="1"/>
</dbReference>